<comment type="cofactor">
    <cofactor evidence="2">
        <name>thiamine diphosphate</name>
        <dbReference type="ChEBI" id="CHEBI:58937"/>
    </cofactor>
</comment>
<evidence type="ECO:0000256" key="4">
    <source>
        <dbReference type="ARBA" id="ARBA00013152"/>
    </source>
</evidence>
<dbReference type="InterPro" id="IPR005474">
    <property type="entry name" value="Transketolase_N"/>
</dbReference>
<dbReference type="EMBL" id="JBHUDX010000092">
    <property type="protein sequence ID" value="MFD1662385.1"/>
    <property type="molecule type" value="Genomic_DNA"/>
</dbReference>
<dbReference type="Gene3D" id="3.40.50.920">
    <property type="match status" value="1"/>
</dbReference>
<dbReference type="SMART" id="SM00861">
    <property type="entry name" value="Transket_pyr"/>
    <property type="match status" value="1"/>
</dbReference>
<dbReference type="Proteomes" id="UP001597261">
    <property type="component" value="Unassembled WGS sequence"/>
</dbReference>
<feature type="domain" description="Transketolase-like pyrimidine-binding" evidence="12">
    <location>
        <begin position="374"/>
        <end position="545"/>
    </location>
</feature>
<dbReference type="PANTHER" id="PTHR43522:SF2">
    <property type="entry name" value="TRANSKETOLASE 1-RELATED"/>
    <property type="match status" value="1"/>
</dbReference>
<dbReference type="InterPro" id="IPR049557">
    <property type="entry name" value="Transketolase_CS"/>
</dbReference>
<evidence type="ECO:0000256" key="2">
    <source>
        <dbReference type="ARBA" id="ARBA00001964"/>
    </source>
</evidence>
<comment type="catalytic activity">
    <reaction evidence="9">
        <text>D-sedoheptulose 7-phosphate + D-glyceraldehyde 3-phosphate = aldehydo-D-ribose 5-phosphate + D-xylulose 5-phosphate</text>
        <dbReference type="Rhea" id="RHEA:10508"/>
        <dbReference type="ChEBI" id="CHEBI:57483"/>
        <dbReference type="ChEBI" id="CHEBI:57737"/>
        <dbReference type="ChEBI" id="CHEBI:58273"/>
        <dbReference type="ChEBI" id="CHEBI:59776"/>
        <dbReference type="EC" id="2.2.1.1"/>
    </reaction>
</comment>
<dbReference type="PROSITE" id="PS00801">
    <property type="entry name" value="TRANSKETOLASE_1"/>
    <property type="match status" value="1"/>
</dbReference>
<dbReference type="InterPro" id="IPR005478">
    <property type="entry name" value="Transketolase_bac-like"/>
</dbReference>
<keyword evidence="6" id="KW-0479">Metal-binding</keyword>
<evidence type="ECO:0000256" key="7">
    <source>
        <dbReference type="ARBA" id="ARBA00022842"/>
    </source>
</evidence>
<keyword evidence="5 13" id="KW-0808">Transferase</keyword>
<feature type="region of interest" description="Disordered" evidence="11">
    <location>
        <begin position="1"/>
        <end position="25"/>
    </location>
</feature>
<gene>
    <name evidence="13" type="primary">tkt</name>
    <name evidence="13" type="ORF">ACFSL4_30415</name>
</gene>
<dbReference type="RefSeq" id="WP_381089944.1">
    <property type="nucleotide sequence ID" value="NZ_JBHUDX010000092.1"/>
</dbReference>
<keyword evidence="8" id="KW-0786">Thiamine pyrophosphate</keyword>
<evidence type="ECO:0000256" key="8">
    <source>
        <dbReference type="ARBA" id="ARBA00023052"/>
    </source>
</evidence>
<dbReference type="CDD" id="cd07033">
    <property type="entry name" value="TPP_PYR_DXS_TK_like"/>
    <property type="match status" value="1"/>
</dbReference>
<dbReference type="InterPro" id="IPR055152">
    <property type="entry name" value="Transketolase-like_C_2"/>
</dbReference>
<reference evidence="14" key="1">
    <citation type="journal article" date="2019" name="Int. J. Syst. Evol. Microbiol.">
        <title>The Global Catalogue of Microorganisms (GCM) 10K type strain sequencing project: providing services to taxonomists for standard genome sequencing and annotation.</title>
        <authorList>
            <consortium name="The Broad Institute Genomics Platform"/>
            <consortium name="The Broad Institute Genome Sequencing Center for Infectious Disease"/>
            <person name="Wu L."/>
            <person name="Ma J."/>
        </authorList>
    </citation>
    <scope>NUCLEOTIDE SEQUENCE [LARGE SCALE GENOMIC DNA]</scope>
    <source>
        <strain evidence="14">CGMCC 1.12470</strain>
    </source>
</reference>
<dbReference type="InterPro" id="IPR009014">
    <property type="entry name" value="Transketo_C/PFOR_II"/>
</dbReference>
<keyword evidence="14" id="KW-1185">Reference proteome</keyword>
<dbReference type="InterPro" id="IPR029061">
    <property type="entry name" value="THDP-binding"/>
</dbReference>
<dbReference type="Pfam" id="PF22613">
    <property type="entry name" value="Transketolase_C_1"/>
    <property type="match status" value="1"/>
</dbReference>
<evidence type="ECO:0000313" key="14">
    <source>
        <dbReference type="Proteomes" id="UP001597261"/>
    </source>
</evidence>
<accession>A0ABW4IYD4</accession>
<protein>
    <recommendedName>
        <fullName evidence="4 10">Transketolase</fullName>
        <ecNumber evidence="4 10">2.2.1.1</ecNumber>
    </recommendedName>
</protein>
<dbReference type="PANTHER" id="PTHR43522">
    <property type="entry name" value="TRANSKETOLASE"/>
    <property type="match status" value="1"/>
</dbReference>
<organism evidence="13 14">
    <name type="scientific">Streptomyces caeni</name>
    <dbReference type="NCBI Taxonomy" id="2307231"/>
    <lineage>
        <taxon>Bacteria</taxon>
        <taxon>Bacillati</taxon>
        <taxon>Actinomycetota</taxon>
        <taxon>Actinomycetes</taxon>
        <taxon>Kitasatosporales</taxon>
        <taxon>Streptomycetaceae</taxon>
        <taxon>Streptomyces</taxon>
    </lineage>
</organism>
<dbReference type="NCBIfam" id="TIGR00232">
    <property type="entry name" value="tktlase_bact"/>
    <property type="match status" value="1"/>
</dbReference>
<dbReference type="Gene3D" id="3.40.50.970">
    <property type="match status" value="2"/>
</dbReference>
<comment type="similarity">
    <text evidence="3">Belongs to the transketolase family.</text>
</comment>
<dbReference type="SUPFAM" id="SSF52922">
    <property type="entry name" value="TK C-terminal domain-like"/>
    <property type="match status" value="1"/>
</dbReference>
<evidence type="ECO:0000256" key="3">
    <source>
        <dbReference type="ARBA" id="ARBA00007131"/>
    </source>
</evidence>
<dbReference type="InterPro" id="IPR033247">
    <property type="entry name" value="Transketolase_fam"/>
</dbReference>
<comment type="cofactor">
    <cofactor evidence="1">
        <name>Mg(2+)</name>
        <dbReference type="ChEBI" id="CHEBI:18420"/>
    </cofactor>
</comment>
<dbReference type="SUPFAM" id="SSF52518">
    <property type="entry name" value="Thiamin diphosphate-binding fold (THDP-binding)"/>
    <property type="match status" value="2"/>
</dbReference>
<evidence type="ECO:0000259" key="12">
    <source>
        <dbReference type="SMART" id="SM00861"/>
    </source>
</evidence>
<sequence length="692" mass="72601">MAPGPGSGTRPAGTVAEARHGHGTPDEVDALAVKTIRFLAADGVQAARSGHPGMPMGAAAAAWTLWSRFLRHDPGEPQWEDRDRFVLSAGHGSMLLYSLLHLFGYDLPLDELRRFRQWGSKTPGHPEYGHTPGVEVTTGPLGQGIATAVGLALAERMRAERGNTDEHTVVDHRTWVMAGDGDLMEGISHEAASLAGHLGLGRLIVIYDDNDITIDGPATRSCSDDVLGRFTAYGWQTLRVADGNDVESLSAALGAAVADETRPTLVAVRTVIGDGAPTLAGTSKVHGSPLGESELAAAKEAAGWPAESFHVPEEVTQRCKELAERGRAARLSWEKTRQSWQEANADLAASWDTAARPPAGLEKLLPVFEAGTAVATREASGATLAAIGPAYPGLVGGSADLAASTNTTVPGAGDVGPGSFAGRTVHFGIREHAMAAMLNGMTLHGGLRAYGSTFLVFSDYLRPAVRLAALMKVPSVFVLTHDSVLVGEDGPTHQPIEHIEALRLIPDVMVLRPADANETAACWQTALQHQDGPSVLVLSRQKLTVLDPVPRGAIARDGARIVRDGARTPDVVLAATGSEVELAVAAAAELSDRGVVARVLSVPWRERFEQRSAEGCDLLPDCPAVWIEAGVPHGWAALSRPGDKVIGLRRFGASAPGPTVYAELGFTVSAVVQAALSLTGPGAEEEVTSCPS</sequence>
<evidence type="ECO:0000313" key="13">
    <source>
        <dbReference type="EMBL" id="MFD1662385.1"/>
    </source>
</evidence>
<dbReference type="GO" id="GO:0004802">
    <property type="term" value="F:transketolase activity"/>
    <property type="evidence" value="ECO:0007669"/>
    <property type="project" value="UniProtKB-EC"/>
</dbReference>
<dbReference type="Pfam" id="PF02779">
    <property type="entry name" value="Transket_pyr"/>
    <property type="match status" value="1"/>
</dbReference>
<evidence type="ECO:0000256" key="11">
    <source>
        <dbReference type="SAM" id="MobiDB-lite"/>
    </source>
</evidence>
<dbReference type="Pfam" id="PF00456">
    <property type="entry name" value="Transketolase_N"/>
    <property type="match status" value="1"/>
</dbReference>
<evidence type="ECO:0000256" key="6">
    <source>
        <dbReference type="ARBA" id="ARBA00022723"/>
    </source>
</evidence>
<keyword evidence="7" id="KW-0460">Magnesium</keyword>
<proteinExistence type="inferred from homology"/>
<dbReference type="EC" id="2.2.1.1" evidence="4 10"/>
<evidence type="ECO:0000256" key="5">
    <source>
        <dbReference type="ARBA" id="ARBA00022679"/>
    </source>
</evidence>
<dbReference type="InterPro" id="IPR005475">
    <property type="entry name" value="Transketolase-like_Pyr-bd"/>
</dbReference>
<dbReference type="CDD" id="cd02012">
    <property type="entry name" value="TPP_TK"/>
    <property type="match status" value="1"/>
</dbReference>
<evidence type="ECO:0000256" key="9">
    <source>
        <dbReference type="ARBA" id="ARBA00049473"/>
    </source>
</evidence>
<evidence type="ECO:0000256" key="1">
    <source>
        <dbReference type="ARBA" id="ARBA00001946"/>
    </source>
</evidence>
<evidence type="ECO:0000256" key="10">
    <source>
        <dbReference type="NCBIfam" id="TIGR00232"/>
    </source>
</evidence>
<comment type="caution">
    <text evidence="13">The sequence shown here is derived from an EMBL/GenBank/DDBJ whole genome shotgun (WGS) entry which is preliminary data.</text>
</comment>
<name>A0ABW4IYD4_9ACTN</name>